<dbReference type="InterPro" id="IPR048395">
    <property type="entry name" value="Glyco_hydro_31_C"/>
</dbReference>
<evidence type="ECO:0000256" key="3">
    <source>
        <dbReference type="SAM" id="SignalP"/>
    </source>
</evidence>
<dbReference type="Proteomes" id="UP000235826">
    <property type="component" value="Chromosome"/>
</dbReference>
<dbReference type="PROSITE" id="PS51257">
    <property type="entry name" value="PROKAR_LIPOPROTEIN"/>
    <property type="match status" value="1"/>
</dbReference>
<dbReference type="OrthoDB" id="176168at2"/>
<feature type="domain" description="DUF5110" evidence="5">
    <location>
        <begin position="769"/>
        <end position="825"/>
    </location>
</feature>
<evidence type="ECO:0000259" key="6">
    <source>
        <dbReference type="Pfam" id="PF21365"/>
    </source>
</evidence>
<keyword evidence="2" id="KW-0378">Hydrolase</keyword>
<evidence type="ECO:0000313" key="8">
    <source>
        <dbReference type="Proteomes" id="UP000235826"/>
    </source>
</evidence>
<dbReference type="KEGG" id="fek:C1H87_22090"/>
<dbReference type="Gene3D" id="2.60.40.1180">
    <property type="entry name" value="Golgi alpha-mannosidase II"/>
    <property type="match status" value="2"/>
</dbReference>
<dbReference type="Gene3D" id="3.20.20.80">
    <property type="entry name" value="Glycosidases"/>
    <property type="match status" value="1"/>
</dbReference>
<sequence length="856" mass="98615">MKIYKLFNYAIAIALSQIFFACNGSDISYEKTDHSVVILGDSISTEITVINDNILHIRKYGSNSKSSDLPDYVTILEPQSVSWKVSEQKDRITIKTSKVEATINIDGVISYQSSDGESLLHEKPEETYINKEGVGTHTVSQAFHARNEGLYGLGQYQNGIMNWKNEPVRLMQYNQEIAIPFLVSTKKYGIYWHNYSVTDFNYPKNEISFVETADEDNNVSKTTFTPEKTGEYSFIIDSEWPDNANRRGERVLMTIDSDTVVQYSTVWMPSTFSGKMNLKAGKKYEVVFHNIGSEVPGKILYNEPDFNKTVFSSRYGNAIDYYFIHAENPTDILSQYSNLTGKAPMFPKSAFGFWQCRERYHNQEELLTNAREYRKRNIPIDNIVQDWFYWPEGAKGPEWDRQKYPNPKKMIEELDALNLNLMVSVWPEVKNQPLLNKYNLEKSIMGNTSFIDIYDKNVQERYYRMLSDSMFHIGVQSIWLDGTEPEAKPKDDYQTAVGKFGEVTNPYSLMVTKTMYEGRRNEYPNERVFNLTRSAYAGQQRYGAASWSGDVAATWEQFAEQIPAGLNFMMAGVPYWTTDIGGFFRDAQSLNPIYKDQYTNQEFIELLTRWFQFGTFNPIFRIHGYVSETEIWRYGQEFEDTARKYIDMRYQFLPYIYSEAWKVTQKGNLLMSPLVYTYPDDENTWKIKDQFFLGESMMVCPVTKYKARERDVYLPKGNWYHFETNEKISGGKTIVANAPLNSVPVYIKEGTILPIGPKVQYATQETDKPITLKIYPGVDASYTLYLDDNGSYDYEKGTYSEINISYSESGKVLTLAQGKDGFVGFNNNPMMFTISVVGTDTQIPVTFNGEDISKAL</sequence>
<dbReference type="GO" id="GO:0005975">
    <property type="term" value="P:carbohydrate metabolic process"/>
    <property type="evidence" value="ECO:0007669"/>
    <property type="project" value="InterPro"/>
</dbReference>
<evidence type="ECO:0000256" key="1">
    <source>
        <dbReference type="ARBA" id="ARBA00007806"/>
    </source>
</evidence>
<dbReference type="PANTHER" id="PTHR43863">
    <property type="entry name" value="HYDROLASE, PUTATIVE (AFU_ORTHOLOGUE AFUA_1G03140)-RELATED"/>
    <property type="match status" value="1"/>
</dbReference>
<dbReference type="GO" id="GO:0030246">
    <property type="term" value="F:carbohydrate binding"/>
    <property type="evidence" value="ECO:0007669"/>
    <property type="project" value="InterPro"/>
</dbReference>
<dbReference type="CDD" id="cd06591">
    <property type="entry name" value="GH31_xylosidase_XylS"/>
    <property type="match status" value="1"/>
</dbReference>
<feature type="domain" description="Glycoside hydrolase family 31 TIM barrel" evidence="4">
    <location>
        <begin position="344"/>
        <end position="658"/>
    </location>
</feature>
<dbReference type="Pfam" id="PF17137">
    <property type="entry name" value="DUF5110"/>
    <property type="match status" value="1"/>
</dbReference>
<accession>A0A2K9PW42</accession>
<dbReference type="SUPFAM" id="SSF51011">
    <property type="entry name" value="Glycosyl hydrolase domain"/>
    <property type="match status" value="1"/>
</dbReference>
<keyword evidence="3" id="KW-0732">Signal</keyword>
<dbReference type="Pfam" id="PF21365">
    <property type="entry name" value="Glyco_hydro_31_3rd"/>
    <property type="match status" value="1"/>
</dbReference>
<keyword evidence="8" id="KW-1185">Reference proteome</keyword>
<gene>
    <name evidence="7" type="ORF">C1H87_22090</name>
</gene>
<feature type="chain" id="PRO_5014675433" evidence="3">
    <location>
        <begin position="22"/>
        <end position="856"/>
    </location>
</feature>
<dbReference type="Gene3D" id="2.60.40.1760">
    <property type="entry name" value="glycosyl hydrolase (family 31)"/>
    <property type="match status" value="1"/>
</dbReference>
<dbReference type="SUPFAM" id="SSF51445">
    <property type="entry name" value="(Trans)glycosidases"/>
    <property type="match status" value="1"/>
</dbReference>
<evidence type="ECO:0000259" key="4">
    <source>
        <dbReference type="Pfam" id="PF01055"/>
    </source>
</evidence>
<dbReference type="InterPro" id="IPR017853">
    <property type="entry name" value="GH"/>
</dbReference>
<dbReference type="PANTHER" id="PTHR43863:SF2">
    <property type="entry name" value="MALTASE-GLUCOAMYLASE"/>
    <property type="match status" value="1"/>
</dbReference>
<dbReference type="InterPro" id="IPR033403">
    <property type="entry name" value="DUF5110"/>
</dbReference>
<feature type="signal peptide" evidence="3">
    <location>
        <begin position="1"/>
        <end position="21"/>
    </location>
</feature>
<dbReference type="InterPro" id="IPR011013">
    <property type="entry name" value="Gal_mutarotase_sf_dom"/>
</dbReference>
<evidence type="ECO:0000259" key="5">
    <source>
        <dbReference type="Pfam" id="PF17137"/>
    </source>
</evidence>
<dbReference type="InterPro" id="IPR013780">
    <property type="entry name" value="Glyco_hydro_b"/>
</dbReference>
<comment type="similarity">
    <text evidence="1 2">Belongs to the glycosyl hydrolase 31 family.</text>
</comment>
<reference evidence="7 8" key="1">
    <citation type="submission" date="2018-01" db="EMBL/GenBank/DDBJ databases">
        <title>Complete genome sequence of Flavivirga eckloniae ECD14 isolated from seaweed Ecklonia cava.</title>
        <authorList>
            <person name="Lee J.H."/>
            <person name="Baik K.S."/>
            <person name="Seong C.N."/>
        </authorList>
    </citation>
    <scope>NUCLEOTIDE SEQUENCE [LARGE SCALE GENOMIC DNA]</scope>
    <source>
        <strain evidence="7 8">ECD14</strain>
    </source>
</reference>
<organism evidence="7 8">
    <name type="scientific">Flavivirga eckloniae</name>
    <dbReference type="NCBI Taxonomy" id="1803846"/>
    <lineage>
        <taxon>Bacteria</taxon>
        <taxon>Pseudomonadati</taxon>
        <taxon>Bacteroidota</taxon>
        <taxon>Flavobacteriia</taxon>
        <taxon>Flavobacteriales</taxon>
        <taxon>Flavobacteriaceae</taxon>
        <taxon>Flavivirga</taxon>
    </lineage>
</organism>
<dbReference type="AlphaFoldDB" id="A0A2K9PW42"/>
<protein>
    <submittedName>
        <fullName evidence="7">Uncharacterized protein</fullName>
    </submittedName>
</protein>
<dbReference type="RefSeq" id="WP_102757903.1">
    <property type="nucleotide sequence ID" value="NZ_CP025791.1"/>
</dbReference>
<dbReference type="SUPFAM" id="SSF74650">
    <property type="entry name" value="Galactose mutarotase-like"/>
    <property type="match status" value="1"/>
</dbReference>
<proteinExistence type="inferred from homology"/>
<dbReference type="InterPro" id="IPR051816">
    <property type="entry name" value="Glycosyl_Hydrolase_31"/>
</dbReference>
<dbReference type="GO" id="GO:0004553">
    <property type="term" value="F:hydrolase activity, hydrolyzing O-glycosyl compounds"/>
    <property type="evidence" value="ECO:0007669"/>
    <property type="project" value="InterPro"/>
</dbReference>
<keyword evidence="2" id="KW-0326">Glycosidase</keyword>
<feature type="domain" description="Glycosyl hydrolase family 31 C-terminal" evidence="6">
    <location>
        <begin position="668"/>
        <end position="753"/>
    </location>
</feature>
<name>A0A2K9PW42_9FLAO</name>
<dbReference type="InterPro" id="IPR000322">
    <property type="entry name" value="Glyco_hydro_31_TIM"/>
</dbReference>
<dbReference type="EMBL" id="CP025791">
    <property type="protein sequence ID" value="AUP81260.1"/>
    <property type="molecule type" value="Genomic_DNA"/>
</dbReference>
<evidence type="ECO:0000313" key="7">
    <source>
        <dbReference type="EMBL" id="AUP81260.1"/>
    </source>
</evidence>
<evidence type="ECO:0000256" key="2">
    <source>
        <dbReference type="RuleBase" id="RU361185"/>
    </source>
</evidence>
<dbReference type="CDD" id="cd14752">
    <property type="entry name" value="GH31_N"/>
    <property type="match status" value="1"/>
</dbReference>
<dbReference type="Pfam" id="PF01055">
    <property type="entry name" value="Glyco_hydro_31_2nd"/>
    <property type="match status" value="1"/>
</dbReference>